<keyword evidence="2" id="KW-1185">Reference proteome</keyword>
<dbReference type="Gene3D" id="3.80.10.10">
    <property type="entry name" value="Ribonuclease Inhibitor"/>
    <property type="match status" value="1"/>
</dbReference>
<evidence type="ECO:0000313" key="1">
    <source>
        <dbReference type="EMBL" id="KAG0143986.1"/>
    </source>
</evidence>
<name>A0A9P6NI24_9BASI</name>
<reference evidence="1" key="1">
    <citation type="submission" date="2013-11" db="EMBL/GenBank/DDBJ databases">
        <title>Genome sequence of the fusiform rust pathogen reveals effectors for host alternation and coevolution with pine.</title>
        <authorList>
            <consortium name="DOE Joint Genome Institute"/>
            <person name="Smith K."/>
            <person name="Pendleton A."/>
            <person name="Kubisiak T."/>
            <person name="Anderson C."/>
            <person name="Salamov A."/>
            <person name="Aerts A."/>
            <person name="Riley R."/>
            <person name="Clum A."/>
            <person name="Lindquist E."/>
            <person name="Ence D."/>
            <person name="Campbell M."/>
            <person name="Kronenberg Z."/>
            <person name="Feau N."/>
            <person name="Dhillon B."/>
            <person name="Hamelin R."/>
            <person name="Burleigh J."/>
            <person name="Smith J."/>
            <person name="Yandell M."/>
            <person name="Nelson C."/>
            <person name="Grigoriev I."/>
            <person name="Davis J."/>
        </authorList>
    </citation>
    <scope>NUCLEOTIDE SEQUENCE</scope>
    <source>
        <strain evidence="1">G11</strain>
    </source>
</reference>
<organism evidence="1 2">
    <name type="scientific">Cronartium quercuum f. sp. fusiforme G11</name>
    <dbReference type="NCBI Taxonomy" id="708437"/>
    <lineage>
        <taxon>Eukaryota</taxon>
        <taxon>Fungi</taxon>
        <taxon>Dikarya</taxon>
        <taxon>Basidiomycota</taxon>
        <taxon>Pucciniomycotina</taxon>
        <taxon>Pucciniomycetes</taxon>
        <taxon>Pucciniales</taxon>
        <taxon>Coleosporiaceae</taxon>
        <taxon>Cronartium</taxon>
    </lineage>
</organism>
<comment type="caution">
    <text evidence="1">The sequence shown here is derived from an EMBL/GenBank/DDBJ whole genome shotgun (WGS) entry which is preliminary data.</text>
</comment>
<dbReference type="AlphaFoldDB" id="A0A9P6NI24"/>
<sequence>MQSSSQNTPLSVWNTMVNQRYDPNKPIQEYLSSIQTCIKRLDSCGFNWKKEAIISMILQIGLSTEPLACSALMKNLRAMCNRSFNSRLKLWDLPAEIIDRIIQYLYFISLQEAKTIKEQRVNRLLRATGGGDRLYHHLCLHREVPILNSLQTFAVVNKEFYERCRPWLWKRISFPTAMPAPIVIWMDLLPKHGALVRSLSAELSDTSTKPFGEPLRNSFCYDNTDVQVKIGHVQSTGSNFRYIRQGLSPQSVVYLLTQCPNLHTFELTFDAPVQAKPYSDYLHACLLQMVPLISHLTQLRALTLINTQKPICLDKFLLDILAQLPLLDSFTCARLTMSNEGAQSLGRYLSQMNYLTKLSLYHVSAVNESWCLYNWPMRLDSLELHATSELVPSVAHRIIQHIAPNLSSLDLDFCDWFASESSSDLNDEEEYDPDWTEQHRFSLPALTELFFEAWPLDLLPNFQECKNLRQLLYSYTALEDCCSLQKLVCSATWPQLQLIDLYNNLDWTVHQPDGPEIERHLDLLRKYCTSKNIVFNIHPPVNF</sequence>
<evidence type="ECO:0000313" key="2">
    <source>
        <dbReference type="Proteomes" id="UP000886653"/>
    </source>
</evidence>
<dbReference type="OrthoDB" id="10554836at2759"/>
<accession>A0A9P6NI24</accession>
<gene>
    <name evidence="1" type="ORF">CROQUDRAFT_47978</name>
</gene>
<dbReference type="InterPro" id="IPR032675">
    <property type="entry name" value="LRR_dom_sf"/>
</dbReference>
<evidence type="ECO:0008006" key="3">
    <source>
        <dbReference type="Google" id="ProtNLM"/>
    </source>
</evidence>
<dbReference type="EMBL" id="MU167305">
    <property type="protein sequence ID" value="KAG0143986.1"/>
    <property type="molecule type" value="Genomic_DNA"/>
</dbReference>
<protein>
    <recommendedName>
        <fullName evidence="3">F-box domain-containing protein</fullName>
    </recommendedName>
</protein>
<dbReference type="SUPFAM" id="SSF52047">
    <property type="entry name" value="RNI-like"/>
    <property type="match status" value="1"/>
</dbReference>
<dbReference type="Proteomes" id="UP000886653">
    <property type="component" value="Unassembled WGS sequence"/>
</dbReference>
<proteinExistence type="predicted"/>